<dbReference type="InterPro" id="IPR039428">
    <property type="entry name" value="NUOK/Mnh_C1-like"/>
</dbReference>
<evidence type="ECO:0000256" key="2">
    <source>
        <dbReference type="ARBA" id="ARBA00010519"/>
    </source>
</evidence>
<dbReference type="GO" id="GO:0005886">
    <property type="term" value="C:plasma membrane"/>
    <property type="evidence" value="ECO:0007669"/>
    <property type="project" value="UniProtKB-SubCell"/>
</dbReference>
<dbReference type="KEGG" id="ppd:Ppro_0638"/>
<evidence type="ECO:0000256" key="3">
    <source>
        <dbReference type="ARBA" id="ARBA00022448"/>
    </source>
</evidence>
<comment type="similarity">
    <text evidence="2 8">Belongs to the complex I subunit 4L family.</text>
</comment>
<protein>
    <recommendedName>
        <fullName evidence="8">NADH-quinone oxidoreductase subunit K</fullName>
        <ecNumber evidence="8">7.1.1.-</ecNumber>
    </recommendedName>
    <alternativeName>
        <fullName evidence="8">NADH dehydrogenase I subunit K</fullName>
    </alternativeName>
    <alternativeName>
        <fullName evidence="8">NDH-1 subunit K</fullName>
    </alternativeName>
</protein>
<keyword evidence="8" id="KW-0830">Ubiquinone</keyword>
<evidence type="ECO:0000256" key="1">
    <source>
        <dbReference type="ARBA" id="ARBA00004141"/>
    </source>
</evidence>
<comment type="subcellular location">
    <subcellularLocation>
        <location evidence="8">Cell inner membrane</location>
        <topology evidence="8">Multi-pass membrane protein</topology>
    </subcellularLocation>
    <subcellularLocation>
        <location evidence="1">Membrane</location>
        <topology evidence="1">Multi-pass membrane protein</topology>
    </subcellularLocation>
</comment>
<keyword evidence="9" id="KW-0560">Oxidoreductase</keyword>
<organism evidence="9 12">
    <name type="scientific">Pelobacter propionicus (strain DSM 2379 / NBRC 103807 / OttBd1)</name>
    <dbReference type="NCBI Taxonomy" id="338966"/>
    <lineage>
        <taxon>Bacteria</taxon>
        <taxon>Pseudomonadati</taxon>
        <taxon>Thermodesulfobacteriota</taxon>
        <taxon>Desulfuromonadia</taxon>
        <taxon>Desulfuromonadales</taxon>
        <taxon>Desulfuromonadaceae</taxon>
        <taxon>Pelobacter</taxon>
    </lineage>
</organism>
<keyword evidence="8" id="KW-0874">Quinone</keyword>
<feature type="transmembrane region" description="Helical" evidence="8">
    <location>
        <begin position="29"/>
        <end position="51"/>
    </location>
</feature>
<dbReference type="HAMAP" id="MF_01456">
    <property type="entry name" value="NDH1_NuoK"/>
    <property type="match status" value="1"/>
</dbReference>
<dbReference type="GO" id="GO:0030964">
    <property type="term" value="C:NADH dehydrogenase complex"/>
    <property type="evidence" value="ECO:0007669"/>
    <property type="project" value="TreeGrafter"/>
</dbReference>
<dbReference type="Proteomes" id="UP000006732">
    <property type="component" value="Chromosome"/>
</dbReference>
<accession>A1ALP9</accession>
<dbReference type="AlphaFoldDB" id="A1ALP9"/>
<evidence type="ECO:0000313" key="11">
    <source>
        <dbReference type="EMBL" id="ABL00777.1"/>
    </source>
</evidence>
<evidence type="ECO:0000313" key="12">
    <source>
        <dbReference type="Proteomes" id="UP000006732"/>
    </source>
</evidence>
<gene>
    <name evidence="8" type="primary">nuoK</name>
    <name evidence="9" type="ordered locus">Ppro_0638</name>
    <name evidence="10" type="ordered locus">Ppro_1633</name>
    <name evidence="11" type="ordered locus">Ppro_3183</name>
</gene>
<comment type="function">
    <text evidence="8">NDH-1 shuttles electrons from NADH, via FMN and iron-sulfur (Fe-S) centers, to quinones in the respiratory chain. The immediate electron acceptor for the enzyme in this species is believed to be ubiquinone. Couples the redox reaction to proton translocation (for every two electrons transferred, four hydrogen ions are translocated across the cytoplasmic membrane), and thus conserves the redox energy in a proton gradient.</text>
</comment>
<evidence type="ECO:0000256" key="4">
    <source>
        <dbReference type="ARBA" id="ARBA00022519"/>
    </source>
</evidence>
<sequence length="100" mass="10886">MDRYQFLTTLAGLIFSLGLLGVVLRRNLLVVMMCLEILLNAVVLSFVGFAVRSQTLPGIAMTFFIYVAASCEIALAMAIVVLLVKRRGSLDLGAHQELKG</sequence>
<dbReference type="Pfam" id="PF00420">
    <property type="entry name" value="Oxidored_q2"/>
    <property type="match status" value="1"/>
</dbReference>
<dbReference type="KEGG" id="ppd:Ppro_3183"/>
<keyword evidence="8" id="KW-0520">NAD</keyword>
<dbReference type="RefSeq" id="WP_011734582.1">
    <property type="nucleotide sequence ID" value="NC_008609.1"/>
</dbReference>
<dbReference type="PANTHER" id="PTHR11434">
    <property type="entry name" value="NADH-UBIQUINONE OXIDOREDUCTASE SUBUNIT ND4L"/>
    <property type="match status" value="1"/>
</dbReference>
<dbReference type="OrthoDB" id="9810120at2"/>
<reference evidence="9 12" key="1">
    <citation type="submission" date="2006-10" db="EMBL/GenBank/DDBJ databases">
        <title>Complete sequence of chromosome of Pelobacter propionicus DSM 2379.</title>
        <authorList>
            <consortium name="US DOE Joint Genome Institute"/>
            <person name="Copeland A."/>
            <person name="Lucas S."/>
            <person name="Lapidus A."/>
            <person name="Barry K."/>
            <person name="Detter J.C."/>
            <person name="Glavina del Rio T."/>
            <person name="Hammon N."/>
            <person name="Israni S."/>
            <person name="Dalin E."/>
            <person name="Tice H."/>
            <person name="Pitluck S."/>
            <person name="Saunders E."/>
            <person name="Brettin T."/>
            <person name="Bruce D."/>
            <person name="Han C."/>
            <person name="Tapia R."/>
            <person name="Schmutz J."/>
            <person name="Larimer F."/>
            <person name="Land M."/>
            <person name="Hauser L."/>
            <person name="Kyrpides N."/>
            <person name="Kim E."/>
            <person name="Lovley D."/>
            <person name="Richardson P."/>
        </authorList>
    </citation>
    <scope>NUCLEOTIDE SEQUENCE [LARGE SCALE GENOMIC DNA]</scope>
    <source>
        <strain evidence="9">DSM 2379</strain>
        <strain evidence="12">DSM 2379 / NBRC 103807 / OttBd1</strain>
    </source>
</reference>
<keyword evidence="4 8" id="KW-0997">Cell inner membrane</keyword>
<dbReference type="EMBL" id="CP000482">
    <property type="protein sequence ID" value="ABK99248.1"/>
    <property type="molecule type" value="Genomic_DNA"/>
</dbReference>
<evidence type="ECO:0000256" key="6">
    <source>
        <dbReference type="ARBA" id="ARBA00022989"/>
    </source>
</evidence>
<evidence type="ECO:0000313" key="9">
    <source>
        <dbReference type="EMBL" id="ABK98269.1"/>
    </source>
</evidence>
<dbReference type="KEGG" id="ppd:Ppro_1633"/>
<dbReference type="PANTHER" id="PTHR11434:SF16">
    <property type="entry name" value="NADH-UBIQUINONE OXIDOREDUCTASE CHAIN 4L"/>
    <property type="match status" value="1"/>
</dbReference>
<dbReference type="STRING" id="338966.Ppro_0638"/>
<proteinExistence type="inferred from homology"/>
<keyword evidence="7 8" id="KW-0472">Membrane</keyword>
<evidence type="ECO:0000256" key="7">
    <source>
        <dbReference type="ARBA" id="ARBA00023136"/>
    </source>
</evidence>
<keyword evidence="8" id="KW-1003">Cell membrane</keyword>
<evidence type="ECO:0000313" key="10">
    <source>
        <dbReference type="EMBL" id="ABK99248.1"/>
    </source>
</evidence>
<dbReference type="EMBL" id="CP000482">
    <property type="protein sequence ID" value="ABL00777.1"/>
    <property type="molecule type" value="Genomic_DNA"/>
</dbReference>
<feature type="transmembrane region" description="Helical" evidence="8">
    <location>
        <begin position="6"/>
        <end position="24"/>
    </location>
</feature>
<dbReference type="GO" id="GO:0050136">
    <property type="term" value="F:NADH dehydrogenase (quinone) (non-electrogenic) activity"/>
    <property type="evidence" value="ECO:0007669"/>
    <property type="project" value="UniProtKB-UniRule"/>
</dbReference>
<dbReference type="GO" id="GO:0042773">
    <property type="term" value="P:ATP synthesis coupled electron transport"/>
    <property type="evidence" value="ECO:0007669"/>
    <property type="project" value="InterPro"/>
</dbReference>
<evidence type="ECO:0000256" key="8">
    <source>
        <dbReference type="HAMAP-Rule" id="MF_01456"/>
    </source>
</evidence>
<name>A1ALP9_PELPD</name>
<comment type="subunit">
    <text evidence="8">NDH-1 is composed of 14 different subunits. Subunits NuoA, H, J, K, L, M, N constitute the membrane sector of the complex.</text>
</comment>
<keyword evidence="12" id="KW-1185">Reference proteome</keyword>
<comment type="catalytic activity">
    <reaction evidence="8">
        <text>a quinone + NADH + 5 H(+)(in) = a quinol + NAD(+) + 4 H(+)(out)</text>
        <dbReference type="Rhea" id="RHEA:57888"/>
        <dbReference type="ChEBI" id="CHEBI:15378"/>
        <dbReference type="ChEBI" id="CHEBI:24646"/>
        <dbReference type="ChEBI" id="CHEBI:57540"/>
        <dbReference type="ChEBI" id="CHEBI:57945"/>
        <dbReference type="ChEBI" id="CHEBI:132124"/>
    </reaction>
</comment>
<keyword evidence="3 8" id="KW-0813">Transport</keyword>
<feature type="transmembrane region" description="Helical" evidence="8">
    <location>
        <begin position="63"/>
        <end position="84"/>
    </location>
</feature>
<evidence type="ECO:0000256" key="5">
    <source>
        <dbReference type="ARBA" id="ARBA00022692"/>
    </source>
</evidence>
<dbReference type="EMBL" id="CP000482">
    <property type="protein sequence ID" value="ABK98269.1"/>
    <property type="molecule type" value="Genomic_DNA"/>
</dbReference>
<dbReference type="eggNOG" id="COG0713">
    <property type="taxonomic scope" value="Bacteria"/>
</dbReference>
<keyword evidence="5 8" id="KW-0812">Transmembrane</keyword>
<dbReference type="NCBIfam" id="NF004320">
    <property type="entry name" value="PRK05715.1-2"/>
    <property type="match status" value="1"/>
</dbReference>
<dbReference type="HOGENOM" id="CLU_144724_1_1_7"/>
<dbReference type="GO" id="GO:0048038">
    <property type="term" value="F:quinone binding"/>
    <property type="evidence" value="ECO:0007669"/>
    <property type="project" value="UniProtKB-KW"/>
</dbReference>
<dbReference type="InterPro" id="IPR001133">
    <property type="entry name" value="NADH_UbQ_OxRdtase_chain4L/K"/>
</dbReference>
<dbReference type="Gene3D" id="1.10.287.3510">
    <property type="match status" value="1"/>
</dbReference>
<keyword evidence="6 8" id="KW-1133">Transmembrane helix</keyword>
<keyword evidence="8" id="KW-1278">Translocase</keyword>
<dbReference type="EC" id="7.1.1.-" evidence="8"/>